<gene>
    <name evidence="2" type="ORF">C7384_102219</name>
</gene>
<name>A0A2U1DCI8_9LACO</name>
<dbReference type="PANTHER" id="PTHR40076">
    <property type="entry name" value="MEMBRANE PROTEIN-RELATED"/>
    <property type="match status" value="1"/>
</dbReference>
<evidence type="ECO:0000256" key="1">
    <source>
        <dbReference type="SAM" id="Phobius"/>
    </source>
</evidence>
<keyword evidence="1" id="KW-0812">Transmembrane</keyword>
<reference evidence="2 3" key="1">
    <citation type="submission" date="2018-04" db="EMBL/GenBank/DDBJ databases">
        <title>Genomic Encyclopedia of Type Strains, Phase IV (KMG-IV): sequencing the most valuable type-strain genomes for metagenomic binning, comparative biology and taxonomic classification.</title>
        <authorList>
            <person name="Goeker M."/>
        </authorList>
    </citation>
    <scope>NUCLEOTIDE SEQUENCE [LARGE SCALE GENOMIC DNA]</scope>
    <source>
        <strain evidence="2 3">DSM 28795</strain>
    </source>
</reference>
<dbReference type="EMBL" id="QEKT01000002">
    <property type="protein sequence ID" value="PVY85398.1"/>
    <property type="molecule type" value="Genomic_DNA"/>
</dbReference>
<feature type="transmembrane region" description="Helical" evidence="1">
    <location>
        <begin position="112"/>
        <end position="141"/>
    </location>
</feature>
<keyword evidence="3" id="KW-1185">Reference proteome</keyword>
<dbReference type="PANTHER" id="PTHR40076:SF1">
    <property type="entry name" value="MEMBRANE PROTEIN"/>
    <property type="match status" value="1"/>
</dbReference>
<accession>A0A2U1DCI8</accession>
<dbReference type="Proteomes" id="UP000245433">
    <property type="component" value="Unassembled WGS sequence"/>
</dbReference>
<keyword evidence="1" id="KW-1133">Transmembrane helix</keyword>
<dbReference type="InterPro" id="IPR010380">
    <property type="entry name" value="DUF975"/>
</dbReference>
<comment type="caution">
    <text evidence="2">The sequence shown here is derived from an EMBL/GenBank/DDBJ whole genome shotgun (WGS) entry which is preliminary data.</text>
</comment>
<proteinExistence type="predicted"/>
<sequence>MNRSELKHSVKERLSGNYGYLILVTLPAIIVGLFTAGWSGARPTNYDNVANNTATAIDYINMAHLDFNSDFLSIVAFFVEIGVAFALLDFYRNQEKKAHPFLQFIYVYQQKGLFLGTLVIGILQYVWILLWTLLLIVPGIIKSLAYSQAGFIYRDALDKGEKLGYTEAITQSRKLMDGHKAEYFVLNLSFIGWFLLIGITFGIAAIWVVPYYQMTMSAYYDRLSGSSDDGLIIDSAAN</sequence>
<feature type="transmembrane region" description="Helical" evidence="1">
    <location>
        <begin position="190"/>
        <end position="212"/>
    </location>
</feature>
<dbReference type="AlphaFoldDB" id="A0A2U1DCI8"/>
<keyword evidence="1" id="KW-0472">Membrane</keyword>
<evidence type="ECO:0000313" key="3">
    <source>
        <dbReference type="Proteomes" id="UP000245433"/>
    </source>
</evidence>
<dbReference type="Pfam" id="PF06161">
    <property type="entry name" value="DUF975"/>
    <property type="match status" value="1"/>
</dbReference>
<organism evidence="2 3">
    <name type="scientific">Convivina intestini</name>
    <dbReference type="NCBI Taxonomy" id="1505726"/>
    <lineage>
        <taxon>Bacteria</taxon>
        <taxon>Bacillati</taxon>
        <taxon>Bacillota</taxon>
        <taxon>Bacilli</taxon>
        <taxon>Lactobacillales</taxon>
        <taxon>Lactobacillaceae</taxon>
        <taxon>Convivina</taxon>
    </lineage>
</organism>
<protein>
    <submittedName>
        <fullName evidence="2">Putative membrane protein</fullName>
    </submittedName>
</protein>
<dbReference type="RefSeq" id="WP_165806769.1">
    <property type="nucleotide sequence ID" value="NZ_CAKOEX010000002.1"/>
</dbReference>
<feature type="transmembrane region" description="Helical" evidence="1">
    <location>
        <begin position="20"/>
        <end position="41"/>
    </location>
</feature>
<evidence type="ECO:0000313" key="2">
    <source>
        <dbReference type="EMBL" id="PVY85398.1"/>
    </source>
</evidence>
<feature type="transmembrane region" description="Helical" evidence="1">
    <location>
        <begin position="71"/>
        <end position="91"/>
    </location>
</feature>